<keyword evidence="8" id="KW-1185">Reference proteome</keyword>
<evidence type="ECO:0000256" key="2">
    <source>
        <dbReference type="ARBA" id="ARBA00022475"/>
    </source>
</evidence>
<feature type="transmembrane region" description="Helical" evidence="6">
    <location>
        <begin position="15"/>
        <end position="48"/>
    </location>
</feature>
<proteinExistence type="predicted"/>
<organism evidence="7 8">
    <name type="scientific">Kaistia nematophila</name>
    <dbReference type="NCBI Taxonomy" id="2994654"/>
    <lineage>
        <taxon>Bacteria</taxon>
        <taxon>Pseudomonadati</taxon>
        <taxon>Pseudomonadota</taxon>
        <taxon>Alphaproteobacteria</taxon>
        <taxon>Hyphomicrobiales</taxon>
        <taxon>Kaistiaceae</taxon>
        <taxon>Kaistia</taxon>
    </lineage>
</organism>
<dbReference type="InterPro" id="IPR051461">
    <property type="entry name" value="UPF0750_membrane"/>
</dbReference>
<dbReference type="PANTHER" id="PTHR33545">
    <property type="entry name" value="UPF0750 MEMBRANE PROTEIN YITT-RELATED"/>
    <property type="match status" value="1"/>
</dbReference>
<evidence type="ECO:0000256" key="4">
    <source>
        <dbReference type="ARBA" id="ARBA00022989"/>
    </source>
</evidence>
<feature type="transmembrane region" description="Helical" evidence="6">
    <location>
        <begin position="148"/>
        <end position="170"/>
    </location>
</feature>
<dbReference type="EMBL" id="JAPKNK010000002">
    <property type="protein sequence ID" value="MCX5568423.1"/>
    <property type="molecule type" value="Genomic_DNA"/>
</dbReference>
<evidence type="ECO:0000313" key="8">
    <source>
        <dbReference type="Proteomes" id="UP001144805"/>
    </source>
</evidence>
<evidence type="ECO:0000256" key="3">
    <source>
        <dbReference type="ARBA" id="ARBA00022692"/>
    </source>
</evidence>
<keyword evidence="2" id="KW-1003">Cell membrane</keyword>
<gene>
    <name evidence="7" type="ORF">OSH07_04385</name>
</gene>
<evidence type="ECO:0000256" key="6">
    <source>
        <dbReference type="SAM" id="Phobius"/>
    </source>
</evidence>
<evidence type="ECO:0000256" key="1">
    <source>
        <dbReference type="ARBA" id="ARBA00004651"/>
    </source>
</evidence>
<dbReference type="Proteomes" id="UP001144805">
    <property type="component" value="Unassembled WGS sequence"/>
</dbReference>
<comment type="subcellular location">
    <subcellularLocation>
        <location evidence="1">Cell membrane</location>
        <topology evidence="1">Multi-pass membrane protein</topology>
    </subcellularLocation>
</comment>
<dbReference type="GO" id="GO:0005886">
    <property type="term" value="C:plasma membrane"/>
    <property type="evidence" value="ECO:0007669"/>
    <property type="project" value="UniProtKB-SubCell"/>
</dbReference>
<accession>A0A9X3E282</accession>
<keyword evidence="5 6" id="KW-0472">Membrane</keyword>
<evidence type="ECO:0000256" key="5">
    <source>
        <dbReference type="ARBA" id="ARBA00023136"/>
    </source>
</evidence>
<dbReference type="AlphaFoldDB" id="A0A9X3E282"/>
<name>A0A9X3E282_9HYPH</name>
<reference evidence="7" key="1">
    <citation type="submission" date="2022-11" db="EMBL/GenBank/DDBJ databases">
        <title>Biodiversity and phylogenetic relationships of bacteria.</title>
        <authorList>
            <person name="Machado R.A.R."/>
            <person name="Bhat A."/>
            <person name="Loulou A."/>
            <person name="Kallel S."/>
        </authorList>
    </citation>
    <scope>NUCLEOTIDE SEQUENCE</scope>
    <source>
        <strain evidence="7">K-TC2</strain>
    </source>
</reference>
<feature type="transmembrane region" description="Helical" evidence="6">
    <location>
        <begin position="101"/>
        <end position="128"/>
    </location>
</feature>
<keyword evidence="3 6" id="KW-0812">Transmembrane</keyword>
<protein>
    <submittedName>
        <fullName evidence="7">YitT family protein</fullName>
    </submittedName>
</protein>
<feature type="transmembrane region" description="Helical" evidence="6">
    <location>
        <begin position="176"/>
        <end position="194"/>
    </location>
</feature>
<dbReference type="InterPro" id="IPR003740">
    <property type="entry name" value="YitT"/>
</dbReference>
<feature type="transmembrane region" description="Helical" evidence="6">
    <location>
        <begin position="60"/>
        <end position="81"/>
    </location>
</feature>
<dbReference type="RefSeq" id="WP_266337405.1">
    <property type="nucleotide sequence ID" value="NZ_JAPKNK010000002.1"/>
</dbReference>
<dbReference type="Pfam" id="PF02588">
    <property type="entry name" value="YitT_membrane"/>
    <property type="match status" value="1"/>
</dbReference>
<comment type="caution">
    <text evidence="7">The sequence shown here is derived from an EMBL/GenBank/DDBJ whole genome shotgun (WGS) entry which is preliminary data.</text>
</comment>
<keyword evidence="4 6" id="KW-1133">Transmembrane helix</keyword>
<sequence length="221" mass="23527">MDDERQLAHSLYDDALAFLIGTLFIALGLAMLKAAGLGIGGTAGIAFLTNKATGLDFGSVFFVINVPFFIFAYLAFGPLYLLRSVIATALLSLETTLLPSFLTFGHIDPVLAAAMGGLLIGMGMLSLIRHQAGIGGFATAAVYLQDRYGWRAGKLLMAADLSVMAAAFLLLQPSQVALSVFAVICLNIVLAFYHKPGRYAGFARFERRRAKAASVARAEKA</sequence>
<dbReference type="PANTHER" id="PTHR33545:SF5">
    <property type="entry name" value="UPF0750 MEMBRANE PROTEIN YITT"/>
    <property type="match status" value="1"/>
</dbReference>
<evidence type="ECO:0000313" key="7">
    <source>
        <dbReference type="EMBL" id="MCX5568423.1"/>
    </source>
</evidence>